<gene>
    <name evidence="8" type="ORF">HRV97_02250</name>
</gene>
<feature type="transmembrane region" description="Helical" evidence="7">
    <location>
        <begin position="185"/>
        <end position="208"/>
    </location>
</feature>
<evidence type="ECO:0000256" key="4">
    <source>
        <dbReference type="ARBA" id="ARBA00022989"/>
    </source>
</evidence>
<evidence type="ECO:0000256" key="3">
    <source>
        <dbReference type="ARBA" id="ARBA00022692"/>
    </source>
</evidence>
<evidence type="ECO:0000256" key="5">
    <source>
        <dbReference type="ARBA" id="ARBA00023136"/>
    </source>
</evidence>
<dbReference type="RefSeq" id="WP_174192629.1">
    <property type="nucleotide sequence ID" value="NZ_JABULH010000001.1"/>
</dbReference>
<dbReference type="Pfam" id="PF01594">
    <property type="entry name" value="AI-2E_transport"/>
    <property type="match status" value="1"/>
</dbReference>
<reference evidence="8 9" key="1">
    <citation type="submission" date="2020-06" db="EMBL/GenBank/DDBJ databases">
        <title>Sphingomonas hominis sp. nov., a member of the Sphingomonas, isolated from the hair of a 22-year-old girl.</title>
        <authorList>
            <person name="Zhang D.-F."/>
            <person name="Cui X.-W."/>
        </authorList>
    </citation>
    <scope>NUCLEOTIDE SEQUENCE [LARGE SCALE GENOMIC DNA]</scope>
    <source>
        <strain evidence="8 9">HHU CXW</strain>
    </source>
</reference>
<keyword evidence="3 7" id="KW-0812">Transmembrane</keyword>
<evidence type="ECO:0000313" key="8">
    <source>
        <dbReference type="EMBL" id="NTS63983.1"/>
    </source>
</evidence>
<keyword evidence="9" id="KW-1185">Reference proteome</keyword>
<keyword evidence="5 7" id="KW-0472">Membrane</keyword>
<feature type="transmembrane region" description="Helical" evidence="7">
    <location>
        <begin position="305"/>
        <end position="324"/>
    </location>
</feature>
<evidence type="ECO:0000256" key="1">
    <source>
        <dbReference type="ARBA" id="ARBA00004141"/>
    </source>
</evidence>
<dbReference type="PANTHER" id="PTHR21716:SF16">
    <property type="entry name" value="BLL1467 PROTEIN"/>
    <property type="match status" value="1"/>
</dbReference>
<comment type="caution">
    <text evidence="8">The sequence shown here is derived from an EMBL/GenBank/DDBJ whole genome shotgun (WGS) entry which is preliminary data.</text>
</comment>
<protein>
    <submittedName>
        <fullName evidence="8">AI-2E family transporter</fullName>
    </submittedName>
</protein>
<evidence type="ECO:0000256" key="7">
    <source>
        <dbReference type="SAM" id="Phobius"/>
    </source>
</evidence>
<keyword evidence="4 7" id="KW-1133">Transmembrane helix</keyword>
<feature type="compositionally biased region" description="Pro residues" evidence="6">
    <location>
        <begin position="8"/>
        <end position="23"/>
    </location>
</feature>
<feature type="region of interest" description="Disordered" evidence="6">
    <location>
        <begin position="1"/>
        <end position="32"/>
    </location>
</feature>
<evidence type="ECO:0000256" key="2">
    <source>
        <dbReference type="ARBA" id="ARBA00009773"/>
    </source>
</evidence>
<feature type="transmembrane region" description="Helical" evidence="7">
    <location>
        <begin position="70"/>
        <end position="88"/>
    </location>
</feature>
<feature type="transmembrane region" description="Helical" evidence="7">
    <location>
        <begin position="273"/>
        <end position="298"/>
    </location>
</feature>
<comment type="subcellular location">
    <subcellularLocation>
        <location evidence="1">Membrane</location>
        <topology evidence="1">Multi-pass membrane protein</topology>
    </subcellularLocation>
</comment>
<feature type="transmembrane region" description="Helical" evidence="7">
    <location>
        <begin position="344"/>
        <end position="371"/>
    </location>
</feature>
<dbReference type="PANTHER" id="PTHR21716">
    <property type="entry name" value="TRANSMEMBRANE PROTEIN"/>
    <property type="match status" value="1"/>
</dbReference>
<feature type="transmembrane region" description="Helical" evidence="7">
    <location>
        <begin position="245"/>
        <end position="267"/>
    </location>
</feature>
<feature type="transmembrane region" description="Helical" evidence="7">
    <location>
        <begin position="100"/>
        <end position="122"/>
    </location>
</feature>
<organism evidence="8 9">
    <name type="scientific">Sphingomonas hominis</name>
    <dbReference type="NCBI Taxonomy" id="2741495"/>
    <lineage>
        <taxon>Bacteria</taxon>
        <taxon>Pseudomonadati</taxon>
        <taxon>Pseudomonadota</taxon>
        <taxon>Alphaproteobacteria</taxon>
        <taxon>Sphingomonadales</taxon>
        <taxon>Sphingomonadaceae</taxon>
        <taxon>Sphingomonas</taxon>
    </lineage>
</organism>
<evidence type="ECO:0000313" key="9">
    <source>
        <dbReference type="Proteomes" id="UP000621447"/>
    </source>
</evidence>
<dbReference type="Proteomes" id="UP000621447">
    <property type="component" value="Unassembled WGS sequence"/>
</dbReference>
<accession>A0ABX2JDF7</accession>
<dbReference type="EMBL" id="JABULH010000001">
    <property type="protein sequence ID" value="NTS63983.1"/>
    <property type="molecule type" value="Genomic_DNA"/>
</dbReference>
<sequence>MADLHDPAPTPPPVRPADAPPPGALGIPSHPGEDARIAQRRDRLLASLTLTAGVGLMVGLPFALKAGSEFFLPTTVALVISLALIPLLQWLERRRLPSPIAALLCVILFLIAANIAIAAIVVPATEFFRLLPTRINRIQSNLQPLLDLYSNLEHYVNRTLRQVASKPVRPAPSAAVSPPSSIVELAATSAPAFIVQVFYAILVAYFFLSGWTRLRQRMITERASFGGAMATARVLQDVVDDVSSYLGTITAINIALGAIIATALYLIGMPFPLMWGGIVVLLNYIPYFGPVIAALLLAVGGLMTFNDIWTALTAPAIMYGTHLIEANVVTPLIVGHRLTINPVLILISISFWGWVWGTAGALLAVPILIIVQTVIGAAGRPDITGFLFEHGTLVRGRDRGAKNFADDARSG</sequence>
<name>A0ABX2JDF7_9SPHN</name>
<evidence type="ECO:0000256" key="6">
    <source>
        <dbReference type="SAM" id="MobiDB-lite"/>
    </source>
</evidence>
<comment type="similarity">
    <text evidence="2">Belongs to the autoinducer-2 exporter (AI-2E) (TC 2.A.86) family.</text>
</comment>
<dbReference type="InterPro" id="IPR002549">
    <property type="entry name" value="AI-2E-like"/>
</dbReference>
<proteinExistence type="inferred from homology"/>
<feature type="transmembrane region" description="Helical" evidence="7">
    <location>
        <begin position="44"/>
        <end position="64"/>
    </location>
</feature>